<dbReference type="InterPro" id="IPR051199">
    <property type="entry name" value="LPS_LOS_Heptosyltrfase"/>
</dbReference>
<evidence type="ECO:0000313" key="4">
    <source>
        <dbReference type="Proteomes" id="UP000310168"/>
    </source>
</evidence>
<comment type="caution">
    <text evidence="3">The sequence shown here is derived from an EMBL/GenBank/DDBJ whole genome shotgun (WGS) entry which is preliminary data.</text>
</comment>
<accession>A0ABY2TPP7</accession>
<protein>
    <submittedName>
        <fullName evidence="3">Lipopolysaccharide heptosyltransferase family protein</fullName>
    </submittedName>
</protein>
<gene>
    <name evidence="3" type="ORF">EZH24_08615</name>
</gene>
<evidence type="ECO:0000256" key="1">
    <source>
        <dbReference type="ARBA" id="ARBA00022676"/>
    </source>
</evidence>
<proteinExistence type="predicted"/>
<dbReference type="InterPro" id="IPR002201">
    <property type="entry name" value="Glyco_trans_9"/>
</dbReference>
<evidence type="ECO:0000256" key="2">
    <source>
        <dbReference type="ARBA" id="ARBA00022679"/>
    </source>
</evidence>
<organism evidence="3 4">
    <name type="scientific">Brachyspira catarrhinii</name>
    <dbReference type="NCBI Taxonomy" id="2528966"/>
    <lineage>
        <taxon>Bacteria</taxon>
        <taxon>Pseudomonadati</taxon>
        <taxon>Spirochaetota</taxon>
        <taxon>Spirochaetia</taxon>
        <taxon>Brachyspirales</taxon>
        <taxon>Brachyspiraceae</taxon>
        <taxon>Brachyspira</taxon>
    </lineage>
</organism>
<name>A0ABY2TPP7_9SPIR</name>
<dbReference type="PANTHER" id="PTHR30160:SF7">
    <property type="entry name" value="ADP-HEPTOSE--LPS HEPTOSYLTRANSFERASE 2"/>
    <property type="match status" value="1"/>
</dbReference>
<dbReference type="Proteomes" id="UP000310168">
    <property type="component" value="Unassembled WGS sequence"/>
</dbReference>
<sequence>MKKILIIGMNYIGDTIFITPLIRAIKKHYKDCIIDILNGKRGVDILKENPHINKIIIREENTLENLLKNIKKENYDIGFTATTAFYGASILYKAKIPIRAGVSSELRGILLNKKTSWKKHKRHIVDTILSILKPMNIETDGIETELFLTEEENNFGIEKMKNYKNCLIVHGGATRISKRYNADNFAKLIEMFYKKIQVPIILIGSASKEDIDFANKMKAKLGDIITEDFTAKLSIRELMAIIKNSYALIGGDSAPLHIANAFNIYSIGIFGDTLPLIYGARGEKAFNIEERKKYCNFFKSFHCEYIKRGCKTVDCLNRLKPEEILDYLIEIYNLSEF</sequence>
<dbReference type="Pfam" id="PF01075">
    <property type="entry name" value="Glyco_transf_9"/>
    <property type="match status" value="1"/>
</dbReference>
<dbReference type="Gene3D" id="3.40.50.2000">
    <property type="entry name" value="Glycogen Phosphorylase B"/>
    <property type="match status" value="2"/>
</dbReference>
<dbReference type="PANTHER" id="PTHR30160">
    <property type="entry name" value="TETRAACYLDISACCHARIDE 4'-KINASE-RELATED"/>
    <property type="match status" value="1"/>
</dbReference>
<dbReference type="EMBL" id="SJDU01000234">
    <property type="protein sequence ID" value="TKZ33462.1"/>
    <property type="molecule type" value="Genomic_DNA"/>
</dbReference>
<dbReference type="SUPFAM" id="SSF53756">
    <property type="entry name" value="UDP-Glycosyltransferase/glycogen phosphorylase"/>
    <property type="match status" value="1"/>
</dbReference>
<keyword evidence="2" id="KW-0808">Transferase</keyword>
<evidence type="ECO:0000313" key="3">
    <source>
        <dbReference type="EMBL" id="TKZ33462.1"/>
    </source>
</evidence>
<dbReference type="CDD" id="cd03789">
    <property type="entry name" value="GT9_LPS_heptosyltransferase"/>
    <property type="match status" value="1"/>
</dbReference>
<reference evidence="3 4" key="1">
    <citation type="journal article" date="2019" name="Anaerobe">
        <title>Brachyspira catarrhinii sp. nov., an anaerobic intestinal spirochaete isolated from vervet monkeys may have been misidentified as Brachyspira aalborgi in previous studies.</title>
        <authorList>
            <person name="Phillips N.D."/>
            <person name="La T."/>
            <person name="Hampson D.J."/>
        </authorList>
    </citation>
    <scope>NUCLEOTIDE SEQUENCE [LARGE SCALE GENOMIC DNA]</scope>
    <source>
        <strain evidence="3 4">Z12</strain>
    </source>
</reference>
<dbReference type="RefSeq" id="WP_137998760.1">
    <property type="nucleotide sequence ID" value="NZ_SJDU01000234.1"/>
</dbReference>
<keyword evidence="1" id="KW-0328">Glycosyltransferase</keyword>
<keyword evidence="4" id="KW-1185">Reference proteome</keyword>